<evidence type="ECO:0000313" key="4">
    <source>
        <dbReference type="Proteomes" id="UP000321514"/>
    </source>
</evidence>
<name>A0A511T796_MYXFU</name>
<evidence type="ECO:0000313" key="2">
    <source>
        <dbReference type="EMBL" id="SEU26304.1"/>
    </source>
</evidence>
<dbReference type="Proteomes" id="UP000321514">
    <property type="component" value="Unassembled WGS sequence"/>
</dbReference>
<keyword evidence="3" id="KW-1185">Reference proteome</keyword>
<protein>
    <submittedName>
        <fullName evidence="2">Nucleotidyl transferase AbiEii toxin, Type IV TA system</fullName>
    </submittedName>
</protein>
<dbReference type="EMBL" id="BJXR01000036">
    <property type="protein sequence ID" value="GEN09857.1"/>
    <property type="molecule type" value="Genomic_DNA"/>
</dbReference>
<dbReference type="AlphaFoldDB" id="A0A511T796"/>
<dbReference type="Proteomes" id="UP000183760">
    <property type="component" value="Unassembled WGS sequence"/>
</dbReference>
<dbReference type="Pfam" id="PF08843">
    <property type="entry name" value="AbiEii"/>
    <property type="match status" value="1"/>
</dbReference>
<organism evidence="1 4">
    <name type="scientific">Myxococcus fulvus</name>
    <dbReference type="NCBI Taxonomy" id="33"/>
    <lineage>
        <taxon>Bacteria</taxon>
        <taxon>Pseudomonadati</taxon>
        <taxon>Myxococcota</taxon>
        <taxon>Myxococcia</taxon>
        <taxon>Myxococcales</taxon>
        <taxon>Cystobacterineae</taxon>
        <taxon>Myxococcaceae</taxon>
        <taxon>Myxococcus</taxon>
    </lineage>
</organism>
<dbReference type="OrthoDB" id="9808443at2"/>
<gene>
    <name evidence="1" type="ORF">MFU01_48940</name>
    <name evidence="2" type="ORF">SAMN05443572_107237</name>
</gene>
<comment type="caution">
    <text evidence="1">The sequence shown here is derived from an EMBL/GenBank/DDBJ whole genome shotgun (WGS) entry which is preliminary data.</text>
</comment>
<dbReference type="GO" id="GO:0016740">
    <property type="term" value="F:transferase activity"/>
    <property type="evidence" value="ECO:0007669"/>
    <property type="project" value="UniProtKB-KW"/>
</dbReference>
<keyword evidence="2" id="KW-0808">Transferase</keyword>
<dbReference type="RefSeq" id="WP_052771049.1">
    <property type="nucleotide sequence ID" value="NZ_BJXR01000036.1"/>
</dbReference>
<dbReference type="STRING" id="1334629.MFUL124B02_20590"/>
<reference evidence="2 3" key="1">
    <citation type="submission" date="2016-10" db="EMBL/GenBank/DDBJ databases">
        <authorList>
            <person name="Varghese N."/>
            <person name="Submissions S."/>
        </authorList>
    </citation>
    <scope>NUCLEOTIDE SEQUENCE [LARGE SCALE GENOMIC DNA]</scope>
    <source>
        <strain evidence="2 3">DSM 16525</strain>
    </source>
</reference>
<sequence>MSPLPFPLRASAAALRRLARTSQAPHFILRGGLMMRLWSGPVPRPVEDLDFLAAFPFHEGDTVDRFVDVLGVDVGDGFVFGALRSEVIWAETPFPGVRIHVETCLPGEESPHLLRIDTGFGDPMNPPPAWFDYATDDDTTARVLACRPETLLAWKLHSLFERGKGRFRPKDLFDVYLLTRHAPLESALLPAALRLAFDSRGDSLDVMERLVSGELGQSPWSLEKWARYRASEPEGRPEQLSEVVTAVSVAIRPVWAAARALPPSRR</sequence>
<dbReference type="EMBL" id="FOIB01000007">
    <property type="protein sequence ID" value="SEU26304.1"/>
    <property type="molecule type" value="Genomic_DNA"/>
</dbReference>
<dbReference type="InterPro" id="IPR014942">
    <property type="entry name" value="AbiEii"/>
</dbReference>
<evidence type="ECO:0000313" key="1">
    <source>
        <dbReference type="EMBL" id="GEN09857.1"/>
    </source>
</evidence>
<accession>A0A511T796</accession>
<reference evidence="1 4" key="2">
    <citation type="submission" date="2019-07" db="EMBL/GenBank/DDBJ databases">
        <title>Whole genome shotgun sequence of Myxococcus fulvus NBRC 100333.</title>
        <authorList>
            <person name="Hosoyama A."/>
            <person name="Uohara A."/>
            <person name="Ohji S."/>
            <person name="Ichikawa N."/>
        </authorList>
    </citation>
    <scope>NUCLEOTIDE SEQUENCE [LARGE SCALE GENOMIC DNA]</scope>
    <source>
        <strain evidence="1 4">NBRC 100333</strain>
    </source>
</reference>
<evidence type="ECO:0000313" key="3">
    <source>
        <dbReference type="Proteomes" id="UP000183760"/>
    </source>
</evidence>
<proteinExistence type="predicted"/>